<accession>A0A0F9LZ63</accession>
<protein>
    <submittedName>
        <fullName evidence="1">Uncharacterized protein</fullName>
    </submittedName>
</protein>
<reference evidence="1" key="1">
    <citation type="journal article" date="2015" name="Nature">
        <title>Complex archaea that bridge the gap between prokaryotes and eukaryotes.</title>
        <authorList>
            <person name="Spang A."/>
            <person name="Saw J.H."/>
            <person name="Jorgensen S.L."/>
            <person name="Zaremba-Niedzwiedzka K."/>
            <person name="Martijn J."/>
            <person name="Lind A.E."/>
            <person name="van Eijk R."/>
            <person name="Schleper C."/>
            <person name="Guy L."/>
            <person name="Ettema T.J."/>
        </authorList>
    </citation>
    <scope>NUCLEOTIDE SEQUENCE</scope>
</reference>
<gene>
    <name evidence="1" type="ORF">LCGC14_1447760</name>
</gene>
<proteinExistence type="predicted"/>
<organism evidence="1">
    <name type="scientific">marine sediment metagenome</name>
    <dbReference type="NCBI Taxonomy" id="412755"/>
    <lineage>
        <taxon>unclassified sequences</taxon>
        <taxon>metagenomes</taxon>
        <taxon>ecological metagenomes</taxon>
    </lineage>
</organism>
<evidence type="ECO:0000313" key="1">
    <source>
        <dbReference type="EMBL" id="KKM69735.1"/>
    </source>
</evidence>
<name>A0A0F9LZ63_9ZZZZ</name>
<dbReference type="AlphaFoldDB" id="A0A0F9LZ63"/>
<sequence length="225" mass="23862">MVRGETFTMRLTAFVNGGDIDDLSDRIDLTGSVAHWRQKLNAVDSAVEIAKSSALATEILLLPQGVGVATRGQFDVFLIPFDTANTPLPVGTHVFDSWIVHPTLGDHAVVRLGTMVLLREITNLAVVIPPPTPGTPFPQSSQARTFLHTWSATGTSDTVTIPGGATAMFDATYVVKGDIEDIPVGGSFAGIWFPSAGRTQSSFTVQAQGPLLIGTTIGFKVTDRA</sequence>
<dbReference type="EMBL" id="LAZR01009939">
    <property type="protein sequence ID" value="KKM69735.1"/>
    <property type="molecule type" value="Genomic_DNA"/>
</dbReference>
<comment type="caution">
    <text evidence="1">The sequence shown here is derived from an EMBL/GenBank/DDBJ whole genome shotgun (WGS) entry which is preliminary data.</text>
</comment>